<dbReference type="PANTHER" id="PTHR35563">
    <property type="entry name" value="BARREL METAL-DEPENDENT HYDROLASE, PUTATIVE (AFU_ORTHOLOGUE AFUA_1G16240)-RELATED"/>
    <property type="match status" value="1"/>
</dbReference>
<dbReference type="SUPFAM" id="SSF51556">
    <property type="entry name" value="Metallo-dependent hydrolases"/>
    <property type="match status" value="1"/>
</dbReference>
<dbReference type="InterPro" id="IPR006680">
    <property type="entry name" value="Amidohydro-rel"/>
</dbReference>
<evidence type="ECO:0000259" key="1">
    <source>
        <dbReference type="Pfam" id="PF04909"/>
    </source>
</evidence>
<dbReference type="Gene3D" id="3.20.20.140">
    <property type="entry name" value="Metal-dependent hydrolases"/>
    <property type="match status" value="1"/>
</dbReference>
<dbReference type="InterPro" id="IPR052358">
    <property type="entry name" value="Aro_Compnd_Degr_Hydrolases"/>
</dbReference>
<evidence type="ECO:0000313" key="3">
    <source>
        <dbReference type="Proteomes" id="UP000754883"/>
    </source>
</evidence>
<dbReference type="PANTHER" id="PTHR35563:SF2">
    <property type="entry name" value="BARREL METAL-DEPENDENT HYDROLASE, PUTATIVE (AFU_ORTHOLOGUE AFUA_1G16240)-RELATED"/>
    <property type="match status" value="1"/>
</dbReference>
<dbReference type="Pfam" id="PF04909">
    <property type="entry name" value="Amidohydro_2"/>
    <property type="match status" value="1"/>
</dbReference>
<dbReference type="GO" id="GO:0016787">
    <property type="term" value="F:hydrolase activity"/>
    <property type="evidence" value="ECO:0007669"/>
    <property type="project" value="InterPro"/>
</dbReference>
<sequence>MSGAITSNKAPVYAPPQPDILSLLCEPAMLQHSQIPPGSWDSHMHVFDVERYPLLAKALYAPKPYTVADAITFEASMGLDGVVIVQPSGYGNDNSCLLDALRQLGPRNARGVVGFDPATTSPETLREWHGLGIRGVRVNLRSIEWSPTEAELTSVLRAYADLIRPLNWVLQIYVPLPTVKTLEKIIPELGIRFCIDHIGHPPLNESGLQYAQTRNPYDLDGFASLIRLLQGGQTYVKLSAAYRFSQATDYEDVAPIAKEVLRVAGRSHVVFATDWPHSRYEGLDISPWVQKVLEWCNDDRSLVERVFRDNARDLWDIRD</sequence>
<organism evidence="2 3">
    <name type="scientific">Clonostachys byssicola</name>
    <dbReference type="NCBI Taxonomy" id="160290"/>
    <lineage>
        <taxon>Eukaryota</taxon>
        <taxon>Fungi</taxon>
        <taxon>Dikarya</taxon>
        <taxon>Ascomycota</taxon>
        <taxon>Pezizomycotina</taxon>
        <taxon>Sordariomycetes</taxon>
        <taxon>Hypocreomycetidae</taxon>
        <taxon>Hypocreales</taxon>
        <taxon>Bionectriaceae</taxon>
        <taxon>Clonostachys</taxon>
    </lineage>
</organism>
<keyword evidence="3" id="KW-1185">Reference proteome</keyword>
<reference evidence="2 3" key="2">
    <citation type="submission" date="2021-10" db="EMBL/GenBank/DDBJ databases">
        <authorList>
            <person name="Piombo E."/>
        </authorList>
    </citation>
    <scope>NUCLEOTIDE SEQUENCE [LARGE SCALE GENOMIC DNA]</scope>
</reference>
<feature type="domain" description="Amidohydrolase-related" evidence="1">
    <location>
        <begin position="41"/>
        <end position="316"/>
    </location>
</feature>
<dbReference type="EMBL" id="CABFNO020001247">
    <property type="protein sequence ID" value="CAG9973707.1"/>
    <property type="molecule type" value="Genomic_DNA"/>
</dbReference>
<dbReference type="Proteomes" id="UP000754883">
    <property type="component" value="Unassembled WGS sequence"/>
</dbReference>
<evidence type="ECO:0000313" key="2">
    <source>
        <dbReference type="EMBL" id="CAG9973707.1"/>
    </source>
</evidence>
<dbReference type="OrthoDB" id="2135488at2759"/>
<gene>
    <name evidence="2" type="ORF">CBYS24578_00011568</name>
</gene>
<protein>
    <recommendedName>
        <fullName evidence="1">Amidohydrolase-related domain-containing protein</fullName>
    </recommendedName>
</protein>
<dbReference type="AlphaFoldDB" id="A0A9N9XWM9"/>
<accession>A0A9N9XWM9</accession>
<dbReference type="InterPro" id="IPR032466">
    <property type="entry name" value="Metal_Hydrolase"/>
</dbReference>
<proteinExistence type="predicted"/>
<reference evidence="3" key="1">
    <citation type="submission" date="2019-06" db="EMBL/GenBank/DDBJ databases">
        <authorList>
            <person name="Broberg M."/>
        </authorList>
    </citation>
    <scope>NUCLEOTIDE SEQUENCE [LARGE SCALE GENOMIC DNA]</scope>
</reference>
<name>A0A9N9XWM9_9HYPO</name>
<comment type="caution">
    <text evidence="2">The sequence shown here is derived from an EMBL/GenBank/DDBJ whole genome shotgun (WGS) entry which is preliminary data.</text>
</comment>